<feature type="transmembrane region" description="Helical" evidence="1">
    <location>
        <begin position="135"/>
        <end position="153"/>
    </location>
</feature>
<evidence type="ECO:0000256" key="1">
    <source>
        <dbReference type="SAM" id="Phobius"/>
    </source>
</evidence>
<dbReference type="EMBL" id="JAQIZT010000001">
    <property type="protein sequence ID" value="KAJ7014485.1"/>
    <property type="molecule type" value="Genomic_DNA"/>
</dbReference>
<reference evidence="2 3" key="1">
    <citation type="journal article" date="2023" name="Mol. Ecol. Resour.">
        <title>Chromosome-level genome assembly of a triploid poplar Populus alba 'Berolinensis'.</title>
        <authorList>
            <person name="Chen S."/>
            <person name="Yu Y."/>
            <person name="Wang X."/>
            <person name="Wang S."/>
            <person name="Zhang T."/>
            <person name="Zhou Y."/>
            <person name="He R."/>
            <person name="Meng N."/>
            <person name="Wang Y."/>
            <person name="Liu W."/>
            <person name="Liu Z."/>
            <person name="Liu J."/>
            <person name="Guo Q."/>
            <person name="Huang H."/>
            <person name="Sederoff R.R."/>
            <person name="Wang G."/>
            <person name="Qu G."/>
            <person name="Chen S."/>
        </authorList>
    </citation>
    <scope>NUCLEOTIDE SEQUENCE [LARGE SCALE GENOMIC DNA]</scope>
    <source>
        <strain evidence="2">SC-2020</strain>
    </source>
</reference>
<evidence type="ECO:0000313" key="2">
    <source>
        <dbReference type="EMBL" id="KAJ7014485.1"/>
    </source>
</evidence>
<dbReference type="Proteomes" id="UP001164929">
    <property type="component" value="Chromosome 1"/>
</dbReference>
<keyword evidence="1" id="KW-0472">Membrane</keyword>
<evidence type="ECO:0000313" key="3">
    <source>
        <dbReference type="Proteomes" id="UP001164929"/>
    </source>
</evidence>
<gene>
    <name evidence="2" type="ORF">NC653_003950</name>
</gene>
<comment type="caution">
    <text evidence="2">The sequence shown here is derived from an EMBL/GenBank/DDBJ whole genome shotgun (WGS) entry which is preliminary data.</text>
</comment>
<sequence>MHRGIEGIYGEHVPHKLAFSRKNLKSLSFSCALQIRFCSEAVCGMSSVHRQVSDCAKSCLLLEQHFLAITLRGVRALPWFPFMAQRSLFCVLLLEVLACKSPLLVLTNCISSVGIWLVFGFVGSFYWFSVVLPDISTWVIWLCFSHYLSGLLCL</sequence>
<organism evidence="2 3">
    <name type="scientific">Populus alba x Populus x berolinensis</name>
    <dbReference type="NCBI Taxonomy" id="444605"/>
    <lineage>
        <taxon>Eukaryota</taxon>
        <taxon>Viridiplantae</taxon>
        <taxon>Streptophyta</taxon>
        <taxon>Embryophyta</taxon>
        <taxon>Tracheophyta</taxon>
        <taxon>Spermatophyta</taxon>
        <taxon>Magnoliopsida</taxon>
        <taxon>eudicotyledons</taxon>
        <taxon>Gunneridae</taxon>
        <taxon>Pentapetalae</taxon>
        <taxon>rosids</taxon>
        <taxon>fabids</taxon>
        <taxon>Malpighiales</taxon>
        <taxon>Salicaceae</taxon>
        <taxon>Saliceae</taxon>
        <taxon>Populus</taxon>
    </lineage>
</organism>
<feature type="transmembrane region" description="Helical" evidence="1">
    <location>
        <begin position="105"/>
        <end position="129"/>
    </location>
</feature>
<protein>
    <submittedName>
        <fullName evidence="2">Uncharacterized protein</fullName>
    </submittedName>
</protein>
<keyword evidence="1" id="KW-1133">Transmembrane helix</keyword>
<name>A0AAD6RTV0_9ROSI</name>
<keyword evidence="1" id="KW-0812">Transmembrane</keyword>
<keyword evidence="3" id="KW-1185">Reference proteome</keyword>
<dbReference type="AlphaFoldDB" id="A0AAD6RTV0"/>
<proteinExistence type="predicted"/>
<accession>A0AAD6RTV0</accession>